<sequence>MHGLTSQILPTLDAFGFWSYWIVGLASLLEGWWLTSVIVPGTLVVDAGGALVRLGHMDFIDLCWFVGIGAILGGEIGWHSGRWLGTRVTLPRSGAFLRAQELIRRRGGMALVLGRFLGPVAGFVPLAAALAGMERGRFLRWNIASGVVYALSHVAMGYVAGDVLARISPWLPSLLLPLGLLAALAALTWIVTHHLRRGWPVLSGWAAAVRGRLATWPPVLRHPRLAAFVAARLAPGKALLTTAAVVLVLYLAGVFVDGALDLAFVPGTALLDQRFANLMHMLWTPGGLSLAAWATQAGHVPVAALVALGAVLGLALWGRRASAIGLAVAVLGNAATVTVLKLAFGRARPPLAYILESSNSFPSGHAAISVALYGTLAAMLWREKVIGPTVAVTFGVAMAAGIGFTRLFLIEHYLSDVLNGWVIGSIWLVIGTAFAATRPKRGSARPMVAGLVTAACLAGALGFAIHDHPAAAPRPPVPPVTIADSAAALADGTLPKAVVTLDGALLPPVSIVSEGPSVPDISRRLVSAGWTGIAQPGLGSGLAALRQELTDAPRPDAMLPPAFLGARPAGATLRSPSPASTLRLWNIGQSPDGAPLTAWAFEGTAPQGIPALAGLSNLTSAPGTDVLIARP</sequence>
<dbReference type="CDD" id="cd03392">
    <property type="entry name" value="PAP2_like_2"/>
    <property type="match status" value="1"/>
</dbReference>
<proteinExistence type="predicted"/>
<dbReference type="Gene3D" id="1.20.144.10">
    <property type="entry name" value="Phosphatidic acid phosphatase type 2/haloperoxidase"/>
    <property type="match status" value="1"/>
</dbReference>
<keyword evidence="1" id="KW-0472">Membrane</keyword>
<feature type="transmembrane region" description="Helical" evidence="1">
    <location>
        <begin position="238"/>
        <end position="256"/>
    </location>
</feature>
<feature type="transmembrane region" description="Helical" evidence="1">
    <location>
        <begin position="170"/>
        <end position="191"/>
    </location>
</feature>
<feature type="transmembrane region" description="Helical" evidence="1">
    <location>
        <begin position="290"/>
        <end position="317"/>
    </location>
</feature>
<dbReference type="InterPro" id="IPR036938">
    <property type="entry name" value="PAP2/HPO_sf"/>
</dbReference>
<dbReference type="OrthoDB" id="9801622at2"/>
<feature type="domain" description="Phosphatidic acid phosphatase type 2/haloperoxidase" evidence="2">
    <location>
        <begin position="324"/>
        <end position="432"/>
    </location>
</feature>
<dbReference type="SUPFAM" id="SSF48317">
    <property type="entry name" value="Acid phosphatase/Vanadium-dependent haloperoxidase"/>
    <property type="match status" value="1"/>
</dbReference>
<dbReference type="Proteomes" id="UP000249165">
    <property type="component" value="Unassembled WGS sequence"/>
</dbReference>
<feature type="transmembrane region" description="Helical" evidence="1">
    <location>
        <begin position="364"/>
        <end position="381"/>
    </location>
</feature>
<dbReference type="AlphaFoldDB" id="A0A327Y340"/>
<feature type="transmembrane region" description="Helical" evidence="1">
    <location>
        <begin position="138"/>
        <end position="158"/>
    </location>
</feature>
<dbReference type="RefSeq" id="WP_111550517.1">
    <property type="nucleotide sequence ID" value="NZ_LIQE01000016.1"/>
</dbReference>
<feature type="transmembrane region" description="Helical" evidence="1">
    <location>
        <begin position="420"/>
        <end position="436"/>
    </location>
</feature>
<name>A0A327Y340_9RHOB</name>
<accession>A0A327Y340</accession>
<dbReference type="Pfam" id="PF01569">
    <property type="entry name" value="PAP2"/>
    <property type="match status" value="1"/>
</dbReference>
<feature type="transmembrane region" description="Helical" evidence="1">
    <location>
        <begin position="20"/>
        <end position="47"/>
    </location>
</feature>
<keyword evidence="1" id="KW-1133">Transmembrane helix</keyword>
<reference evidence="3 4" key="1">
    <citation type="submission" date="2018-06" db="EMBL/GenBank/DDBJ databases">
        <title>Genomic Encyclopedia of Archaeal and Bacterial Type Strains, Phase II (KMG-II): from individual species to whole genera.</title>
        <authorList>
            <person name="Goeker M."/>
        </authorList>
    </citation>
    <scope>NUCLEOTIDE SEQUENCE [LARGE SCALE GENOMIC DNA]</scope>
    <source>
        <strain evidence="3 4">DSM 22011</strain>
    </source>
</reference>
<feature type="transmembrane region" description="Helical" evidence="1">
    <location>
        <begin position="388"/>
        <end position="408"/>
    </location>
</feature>
<feature type="transmembrane region" description="Helical" evidence="1">
    <location>
        <begin position="59"/>
        <end position="78"/>
    </location>
</feature>
<evidence type="ECO:0000259" key="2">
    <source>
        <dbReference type="SMART" id="SM00014"/>
    </source>
</evidence>
<keyword evidence="1" id="KW-0812">Transmembrane</keyword>
<evidence type="ECO:0000313" key="3">
    <source>
        <dbReference type="EMBL" id="RAK15628.1"/>
    </source>
</evidence>
<dbReference type="SMART" id="SM00014">
    <property type="entry name" value="acidPPc"/>
    <property type="match status" value="1"/>
</dbReference>
<dbReference type="PANTHER" id="PTHR30353">
    <property type="entry name" value="INNER MEMBRANE PROTEIN DEDA-RELATED"/>
    <property type="match status" value="1"/>
</dbReference>
<dbReference type="PANTHER" id="PTHR30353:SF15">
    <property type="entry name" value="INNER MEMBRANE PROTEIN YABI"/>
    <property type="match status" value="1"/>
</dbReference>
<dbReference type="InterPro" id="IPR000326">
    <property type="entry name" value="PAP2/HPO"/>
</dbReference>
<organism evidence="3 4">
    <name type="scientific">Salipiger aestuarii</name>
    <dbReference type="NCBI Taxonomy" id="568098"/>
    <lineage>
        <taxon>Bacteria</taxon>
        <taxon>Pseudomonadati</taxon>
        <taxon>Pseudomonadota</taxon>
        <taxon>Alphaproteobacteria</taxon>
        <taxon>Rhodobacterales</taxon>
        <taxon>Roseobacteraceae</taxon>
        <taxon>Salipiger</taxon>
    </lineage>
</organism>
<feature type="transmembrane region" description="Helical" evidence="1">
    <location>
        <begin position="448"/>
        <end position="466"/>
    </location>
</feature>
<evidence type="ECO:0000313" key="4">
    <source>
        <dbReference type="Proteomes" id="UP000249165"/>
    </source>
</evidence>
<keyword evidence="4" id="KW-1185">Reference proteome</keyword>
<dbReference type="InterPro" id="IPR032818">
    <property type="entry name" value="DedA-like"/>
</dbReference>
<gene>
    <name evidence="3" type="ORF">ATI53_102151</name>
</gene>
<feature type="transmembrane region" description="Helical" evidence="1">
    <location>
        <begin position="324"/>
        <end position="344"/>
    </location>
</feature>
<dbReference type="EMBL" id="QLMG01000021">
    <property type="protein sequence ID" value="RAK15628.1"/>
    <property type="molecule type" value="Genomic_DNA"/>
</dbReference>
<feature type="transmembrane region" description="Helical" evidence="1">
    <location>
        <begin position="112"/>
        <end position="131"/>
    </location>
</feature>
<evidence type="ECO:0000256" key="1">
    <source>
        <dbReference type="SAM" id="Phobius"/>
    </source>
</evidence>
<comment type="caution">
    <text evidence="3">The sequence shown here is derived from an EMBL/GenBank/DDBJ whole genome shotgun (WGS) entry which is preliminary data.</text>
</comment>
<protein>
    <submittedName>
        <fullName evidence="3">Undecaprenyl-diphosphatase</fullName>
    </submittedName>
</protein>